<keyword evidence="2" id="KW-1185">Reference proteome</keyword>
<evidence type="ECO:0000313" key="1">
    <source>
        <dbReference type="EMBL" id="TGK97055.1"/>
    </source>
</evidence>
<accession>A0A2M9XZS6</accession>
<dbReference type="OrthoDB" id="344035at2"/>
<proteinExistence type="predicted"/>
<sequence length="62" mass="6952">MKPGDKAKLTKQTFLHKGIFIFTGSTVEIKEVQSDKAIVVYNDKEGYPHDLEMNLTDLAPLS</sequence>
<comment type="caution">
    <text evidence="1">The sequence shown here is derived from an EMBL/GenBank/DDBJ whole genome shotgun (WGS) entry which is preliminary data.</text>
</comment>
<gene>
    <name evidence="1" type="ORF">EHQ30_10840</name>
</gene>
<dbReference type="Proteomes" id="UP000297891">
    <property type="component" value="Unassembled WGS sequence"/>
</dbReference>
<dbReference type="AlphaFoldDB" id="A0A2M9XZS6"/>
<reference evidence="1" key="1">
    <citation type="journal article" date="2019" name="PLoS Negl. Trop. Dis.">
        <title>Revisiting the worldwide diversity of Leptospira species in the environment.</title>
        <authorList>
            <person name="Vincent A.T."/>
            <person name="Schiettekatte O."/>
            <person name="Bourhy P."/>
            <person name="Veyrier F.J."/>
            <person name="Picardeau M."/>
        </authorList>
    </citation>
    <scope>NUCLEOTIDE SEQUENCE [LARGE SCALE GENOMIC DNA]</scope>
    <source>
        <strain evidence="1">201800277</strain>
    </source>
</reference>
<dbReference type="EMBL" id="RQFP01000001">
    <property type="protein sequence ID" value="TGK97055.1"/>
    <property type="molecule type" value="Genomic_DNA"/>
</dbReference>
<dbReference type="RefSeq" id="WP_100791483.1">
    <property type="nucleotide sequence ID" value="NZ_NPDQ01000006.1"/>
</dbReference>
<organism evidence="1 2">
    <name type="scientific">Leptospira brenneri</name>
    <dbReference type="NCBI Taxonomy" id="2023182"/>
    <lineage>
        <taxon>Bacteria</taxon>
        <taxon>Pseudomonadati</taxon>
        <taxon>Spirochaetota</taxon>
        <taxon>Spirochaetia</taxon>
        <taxon>Leptospirales</taxon>
        <taxon>Leptospiraceae</taxon>
        <taxon>Leptospira</taxon>
    </lineage>
</organism>
<evidence type="ECO:0000313" key="2">
    <source>
        <dbReference type="Proteomes" id="UP000297891"/>
    </source>
</evidence>
<protein>
    <submittedName>
        <fullName evidence="1">Uncharacterized protein</fullName>
    </submittedName>
</protein>
<name>A0A2M9XZS6_9LEPT</name>